<dbReference type="PANTHER" id="PTHR45631">
    <property type="entry name" value="OS07G0107800 PROTEIN-RELATED"/>
    <property type="match status" value="1"/>
</dbReference>
<feature type="transmembrane region" description="Helical" evidence="14">
    <location>
        <begin position="342"/>
        <end position="364"/>
    </location>
</feature>
<evidence type="ECO:0000313" key="16">
    <source>
        <dbReference type="EMBL" id="EXC35015.1"/>
    </source>
</evidence>
<dbReference type="GO" id="GO:0004674">
    <property type="term" value="F:protein serine/threonine kinase activity"/>
    <property type="evidence" value="ECO:0007669"/>
    <property type="project" value="UniProtKB-KW"/>
</dbReference>
<dbReference type="InterPro" id="IPR000719">
    <property type="entry name" value="Prot_kinase_dom"/>
</dbReference>
<feature type="binding site" evidence="13">
    <location>
        <position position="450"/>
    </location>
    <ligand>
        <name>ATP</name>
        <dbReference type="ChEBI" id="CHEBI:30616"/>
    </ligand>
</feature>
<sequence>MSEASPDGMKNCYTLKPAQAKGNKYLIRARFLYANYDQNGTVPTFDLFVGVNKWNTVKLTNESMITTMEIVHIPNTNYIFVCLVNTGYGTPFISALELRPPQNSTYRTPYASLLLFERLDIGSATNTSIRYKDDVYDRIWWPFNFVYCKLLSTSLTVDANALTAFYPPSSVMETAVTPVNSSVSLDFYLTPENPTSKFYVYMHFAEVEELQPNQTREFNITQNGEYFIGPISPSYLYSTTAYSIYPVSGDKIQYSIFRTPKSTLPPILNGLEVYMALETTESQTDEQDVNAMMSIKSKYGLKKLARRSMRTKRLLVGSVDEILKGCSSDPCKKKKKKKKTNVIPIAVSTGSTIGLLITLIMLTWQTLNLSCQNIKKTSHYMHDTNDVILSVGKANKTNLLKRIVSLEPKNHQFSYSDILTITNNFERVIGKGGFGTVYHGYLNDTQVAVKMLSPTSAQGNKEFQAEVLVVFAPNKSAYILTWEERLRIAIDAAQGLEYLHNGCKPPIIHRDIKPSNILVNQRFQAILADFGLSRVFPAEGDTHVSTIVAGTPGYLDPEYYISNWLNEKSDVYSFGVVLLEIITSRSVLVKINDRSHIIQWVSSMLQNGEIKDIVDQRLQGDFSSNSAWKALEIAMACVSPTSAKRPTMTNAVMDLKECLVLEMARRNDGYNTESKDSIELITMSVNTELSPIARIDVDHFNDNA</sequence>
<evidence type="ECO:0000256" key="7">
    <source>
        <dbReference type="ARBA" id="ARBA00022741"/>
    </source>
</evidence>
<evidence type="ECO:0000256" key="10">
    <source>
        <dbReference type="ARBA" id="ARBA00022989"/>
    </source>
</evidence>
<dbReference type="InterPro" id="IPR011009">
    <property type="entry name" value="Kinase-like_dom_sf"/>
</dbReference>
<dbReference type="FunFam" id="1.10.510.10:FF:000146">
    <property type="entry name" value="LRR receptor-like serine/threonine-protein kinase IOS1"/>
    <property type="match status" value="1"/>
</dbReference>
<evidence type="ECO:0000256" key="1">
    <source>
        <dbReference type="ARBA" id="ARBA00004167"/>
    </source>
</evidence>
<dbReference type="PROSITE" id="PS00108">
    <property type="entry name" value="PROTEIN_KINASE_ST"/>
    <property type="match status" value="1"/>
</dbReference>
<gene>
    <name evidence="16" type="ORF">L484_017716</name>
</gene>
<dbReference type="AlphaFoldDB" id="W9T052"/>
<keyword evidence="7 13" id="KW-0547">Nucleotide-binding</keyword>
<evidence type="ECO:0000256" key="5">
    <source>
        <dbReference type="ARBA" id="ARBA00022692"/>
    </source>
</evidence>
<dbReference type="SMART" id="SM00220">
    <property type="entry name" value="S_TKc"/>
    <property type="match status" value="1"/>
</dbReference>
<protein>
    <submittedName>
        <fullName evidence="16">Putative LRR receptor-like protein kinase</fullName>
    </submittedName>
</protein>
<keyword evidence="2" id="KW-0723">Serine/threonine-protein kinase</keyword>
<evidence type="ECO:0000259" key="15">
    <source>
        <dbReference type="PROSITE" id="PS50011"/>
    </source>
</evidence>
<evidence type="ECO:0000256" key="14">
    <source>
        <dbReference type="SAM" id="Phobius"/>
    </source>
</evidence>
<evidence type="ECO:0000256" key="6">
    <source>
        <dbReference type="ARBA" id="ARBA00022729"/>
    </source>
</evidence>
<comment type="subcellular location">
    <subcellularLocation>
        <location evidence="1">Membrane</location>
        <topology evidence="1">Single-pass membrane protein</topology>
    </subcellularLocation>
</comment>
<accession>W9T052</accession>
<dbReference type="PANTHER" id="PTHR45631:SF202">
    <property type="entry name" value="SENESCENCE-INDUCED RECEPTOR-LIKE SERINE_THREONINE-PROTEIN KINASE"/>
    <property type="match status" value="1"/>
</dbReference>
<dbReference type="STRING" id="981085.W9T052"/>
<keyword evidence="5 14" id="KW-0812">Transmembrane</keyword>
<evidence type="ECO:0000256" key="13">
    <source>
        <dbReference type="PROSITE-ProRule" id="PRU10141"/>
    </source>
</evidence>
<keyword evidence="9 13" id="KW-0067">ATP-binding</keyword>
<dbReference type="PROSITE" id="PS00107">
    <property type="entry name" value="PROTEIN_KINASE_ATP"/>
    <property type="match status" value="1"/>
</dbReference>
<dbReference type="Pfam" id="PF00069">
    <property type="entry name" value="Pkinase"/>
    <property type="match status" value="1"/>
</dbReference>
<dbReference type="Gene3D" id="1.10.510.10">
    <property type="entry name" value="Transferase(Phosphotransferase) domain 1"/>
    <property type="match status" value="1"/>
</dbReference>
<dbReference type="InterPro" id="IPR017441">
    <property type="entry name" value="Protein_kinase_ATP_BS"/>
</dbReference>
<evidence type="ECO:0000256" key="2">
    <source>
        <dbReference type="ARBA" id="ARBA00022527"/>
    </source>
</evidence>
<evidence type="ECO:0000256" key="9">
    <source>
        <dbReference type="ARBA" id="ARBA00022840"/>
    </source>
</evidence>
<evidence type="ECO:0000256" key="11">
    <source>
        <dbReference type="ARBA" id="ARBA00023136"/>
    </source>
</evidence>
<keyword evidence="17" id="KW-1185">Reference proteome</keyword>
<dbReference type="Pfam" id="PF12819">
    <property type="entry name" value="Malectin_like"/>
    <property type="match status" value="1"/>
</dbReference>
<dbReference type="InterPro" id="IPR024788">
    <property type="entry name" value="Malectin-like_Carb-bd_dom"/>
</dbReference>
<reference evidence="17" key="1">
    <citation type="submission" date="2013-01" db="EMBL/GenBank/DDBJ databases">
        <title>Draft Genome Sequence of a Mulberry Tree, Morus notabilis C.K. Schneid.</title>
        <authorList>
            <person name="He N."/>
            <person name="Zhao S."/>
        </authorList>
    </citation>
    <scope>NUCLEOTIDE SEQUENCE</scope>
</reference>
<evidence type="ECO:0000256" key="4">
    <source>
        <dbReference type="ARBA" id="ARBA00022679"/>
    </source>
</evidence>
<keyword evidence="10 14" id="KW-1133">Transmembrane helix</keyword>
<proteinExistence type="predicted"/>
<evidence type="ECO:0000256" key="8">
    <source>
        <dbReference type="ARBA" id="ARBA00022777"/>
    </source>
</evidence>
<dbReference type="GO" id="GO:0005524">
    <property type="term" value="F:ATP binding"/>
    <property type="evidence" value="ECO:0007669"/>
    <property type="project" value="UniProtKB-UniRule"/>
</dbReference>
<keyword evidence="11 14" id="KW-0472">Membrane</keyword>
<dbReference type="EMBL" id="KE346354">
    <property type="protein sequence ID" value="EXC35015.1"/>
    <property type="molecule type" value="Genomic_DNA"/>
</dbReference>
<dbReference type="PROSITE" id="PS50011">
    <property type="entry name" value="PROTEIN_KINASE_DOM"/>
    <property type="match status" value="1"/>
</dbReference>
<dbReference type="eggNOG" id="KOG1187">
    <property type="taxonomic scope" value="Eukaryota"/>
</dbReference>
<keyword evidence="8 16" id="KW-0418">Kinase</keyword>
<dbReference type="SUPFAM" id="SSF56112">
    <property type="entry name" value="Protein kinase-like (PK-like)"/>
    <property type="match status" value="1"/>
</dbReference>
<dbReference type="Gene3D" id="3.30.200.20">
    <property type="entry name" value="Phosphorylase Kinase, domain 1"/>
    <property type="match status" value="1"/>
</dbReference>
<keyword evidence="3" id="KW-0597">Phosphoprotein</keyword>
<keyword evidence="4" id="KW-0808">Transferase</keyword>
<organism evidence="16 17">
    <name type="scientific">Morus notabilis</name>
    <dbReference type="NCBI Taxonomy" id="981085"/>
    <lineage>
        <taxon>Eukaryota</taxon>
        <taxon>Viridiplantae</taxon>
        <taxon>Streptophyta</taxon>
        <taxon>Embryophyta</taxon>
        <taxon>Tracheophyta</taxon>
        <taxon>Spermatophyta</taxon>
        <taxon>Magnoliopsida</taxon>
        <taxon>eudicotyledons</taxon>
        <taxon>Gunneridae</taxon>
        <taxon>Pentapetalae</taxon>
        <taxon>rosids</taxon>
        <taxon>fabids</taxon>
        <taxon>Rosales</taxon>
        <taxon>Moraceae</taxon>
        <taxon>Moreae</taxon>
        <taxon>Morus</taxon>
    </lineage>
</organism>
<dbReference type="GO" id="GO:0016020">
    <property type="term" value="C:membrane"/>
    <property type="evidence" value="ECO:0007669"/>
    <property type="project" value="UniProtKB-SubCell"/>
</dbReference>
<evidence type="ECO:0000313" key="17">
    <source>
        <dbReference type="Proteomes" id="UP000030645"/>
    </source>
</evidence>
<evidence type="ECO:0000256" key="3">
    <source>
        <dbReference type="ARBA" id="ARBA00022553"/>
    </source>
</evidence>
<keyword evidence="6" id="KW-0732">Signal</keyword>
<evidence type="ECO:0000256" key="12">
    <source>
        <dbReference type="ARBA" id="ARBA00023170"/>
    </source>
</evidence>
<dbReference type="InterPro" id="IPR008271">
    <property type="entry name" value="Ser/Thr_kinase_AS"/>
</dbReference>
<name>W9T052_9ROSA</name>
<dbReference type="Proteomes" id="UP000030645">
    <property type="component" value="Unassembled WGS sequence"/>
</dbReference>
<keyword evidence="12 16" id="KW-0675">Receptor</keyword>
<feature type="domain" description="Protein kinase" evidence="15">
    <location>
        <begin position="308"/>
        <end position="659"/>
    </location>
</feature>